<feature type="transmembrane region" description="Helical" evidence="6">
    <location>
        <begin position="182"/>
        <end position="206"/>
    </location>
</feature>
<keyword evidence="7" id="KW-0496">Mitochondrion</keyword>
<feature type="transmembrane region" description="Helical" evidence="6">
    <location>
        <begin position="23"/>
        <end position="45"/>
    </location>
</feature>
<organism evidence="7">
    <name type="scientific">Prototheca wickerhamii</name>
    <dbReference type="NCBI Taxonomy" id="3111"/>
    <lineage>
        <taxon>Eukaryota</taxon>
        <taxon>Viridiplantae</taxon>
        <taxon>Chlorophyta</taxon>
        <taxon>core chlorophytes</taxon>
        <taxon>Trebouxiophyceae</taxon>
        <taxon>Chlorellales</taxon>
        <taxon>Chlorellaceae</taxon>
        <taxon>Prototheca</taxon>
    </lineage>
</organism>
<keyword evidence="3 6" id="KW-0812">Transmembrane</keyword>
<evidence type="ECO:0000256" key="3">
    <source>
        <dbReference type="ARBA" id="ARBA00022692"/>
    </source>
</evidence>
<comment type="subcellular location">
    <subcellularLocation>
        <location evidence="1">Membrane</location>
        <topology evidence="1">Multi-pass membrane protein</topology>
    </subcellularLocation>
</comment>
<evidence type="ECO:0000256" key="2">
    <source>
        <dbReference type="ARBA" id="ARBA00008882"/>
    </source>
</evidence>
<evidence type="ECO:0000256" key="1">
    <source>
        <dbReference type="ARBA" id="ARBA00004141"/>
    </source>
</evidence>
<proteinExistence type="inferred from homology"/>
<dbReference type="PRINTS" id="PR01840">
    <property type="entry name" value="TATCFAMILY"/>
</dbReference>
<accession>Q35693</accession>
<dbReference type="PIR" id="T11934">
    <property type="entry name" value="T11934"/>
</dbReference>
<feature type="transmembrane region" description="Helical" evidence="6">
    <location>
        <begin position="111"/>
        <end position="133"/>
    </location>
</feature>
<name>Q35693_PROWI</name>
<feature type="transmembrane region" description="Helical" evidence="6">
    <location>
        <begin position="80"/>
        <end position="99"/>
    </location>
</feature>
<dbReference type="RefSeq" id="NP_042265.1">
    <property type="nucleotide sequence ID" value="NC_001613.1"/>
</dbReference>
<sequence>MSTLLKLNETALMSKMSYHYEELRYRIFYIMYSLFTALITCYYYQLELMYLLSRPFLQLHQTLQSTDISEALSTTFKLCIYVSLGICIFTYIYQYWSFIIPSRYYFERKKITFFIVLLLMILSIETYIIYFGIFPKICELFSSFQIYVDTSSTTYNQMNEIHKPLKIIEMSPRIESTVVSSIRIYILLCIIFQIPLIFILLFYFNYCNCFSICRYRKPFFFVLFVFQQQYLHLI</sequence>
<dbReference type="GO" id="GO:0033281">
    <property type="term" value="C:TAT protein transport complex"/>
    <property type="evidence" value="ECO:0007669"/>
    <property type="project" value="TreeGrafter"/>
</dbReference>
<comment type="similarity">
    <text evidence="2">Belongs to the TatC family.</text>
</comment>
<keyword evidence="5 6" id="KW-0472">Membrane</keyword>
<keyword evidence="4 6" id="KW-1133">Transmembrane helix</keyword>
<evidence type="ECO:0000256" key="6">
    <source>
        <dbReference type="SAM" id="Phobius"/>
    </source>
</evidence>
<dbReference type="InterPro" id="IPR002033">
    <property type="entry name" value="TatC"/>
</dbReference>
<dbReference type="GO" id="GO:0043953">
    <property type="term" value="P:protein transport by the Tat complex"/>
    <property type="evidence" value="ECO:0007669"/>
    <property type="project" value="TreeGrafter"/>
</dbReference>
<dbReference type="AlphaFoldDB" id="Q35693"/>
<geneLocation type="mitochondrion" evidence="7"/>
<evidence type="ECO:0000313" key="7">
    <source>
        <dbReference type="EMBL" id="AAD12653.1"/>
    </source>
</evidence>
<dbReference type="GeneID" id="802089"/>
<dbReference type="Pfam" id="PF00902">
    <property type="entry name" value="TatC"/>
    <property type="match status" value="1"/>
</dbReference>
<dbReference type="GO" id="GO:0009977">
    <property type="term" value="F:proton motive force dependent protein transmembrane transporter activity"/>
    <property type="evidence" value="ECO:0007669"/>
    <property type="project" value="TreeGrafter"/>
</dbReference>
<protein>
    <submittedName>
        <fullName evidence="7">Uncharacterized protein</fullName>
    </submittedName>
</protein>
<evidence type="ECO:0000256" key="4">
    <source>
        <dbReference type="ARBA" id="ARBA00022989"/>
    </source>
</evidence>
<dbReference type="EMBL" id="U02970">
    <property type="protein sequence ID" value="AAD12653.1"/>
    <property type="molecule type" value="Genomic_DNA"/>
</dbReference>
<reference evidence="7" key="1">
    <citation type="journal article" date="1994" name="J. Mol. Biol.">
        <title>Complete sequence of the mitochondrial DNA of the chlorophyte alga Prototheca wickerhamii. Gene content and genome organization.</title>
        <authorList>
            <person name="Wolff G."/>
            <person name="Plante I."/>
            <person name="Lang B.F."/>
            <person name="Kueck U."/>
            <person name="Burger G."/>
        </authorList>
    </citation>
    <scope>NUCLEOTIDE SEQUENCE</scope>
    <source>
        <strain evidence="7">263-11</strain>
    </source>
</reference>
<dbReference type="PANTHER" id="PTHR30371">
    <property type="entry name" value="SEC-INDEPENDENT PROTEIN TRANSLOCASE PROTEIN TATC"/>
    <property type="match status" value="1"/>
</dbReference>
<dbReference type="PANTHER" id="PTHR30371:SF0">
    <property type="entry name" value="SEC-INDEPENDENT PROTEIN TRANSLOCASE PROTEIN TATC, CHLOROPLASTIC-RELATED"/>
    <property type="match status" value="1"/>
</dbReference>
<evidence type="ECO:0000256" key="5">
    <source>
        <dbReference type="ARBA" id="ARBA00023136"/>
    </source>
</evidence>
<dbReference type="GO" id="GO:0065002">
    <property type="term" value="P:intracellular protein transmembrane transport"/>
    <property type="evidence" value="ECO:0007669"/>
    <property type="project" value="TreeGrafter"/>
</dbReference>